<dbReference type="CDD" id="cd04301">
    <property type="entry name" value="NAT_SF"/>
    <property type="match status" value="1"/>
</dbReference>
<keyword evidence="7" id="KW-1185">Reference proteome</keyword>
<dbReference type="PROSITE" id="PS51186">
    <property type="entry name" value="GNAT"/>
    <property type="match status" value="1"/>
</dbReference>
<keyword evidence="1 6" id="KW-0808">Transferase</keyword>
<evidence type="ECO:0000259" key="5">
    <source>
        <dbReference type="PROSITE" id="PS51186"/>
    </source>
</evidence>
<evidence type="ECO:0000313" key="6">
    <source>
        <dbReference type="EMBL" id="SOC43474.1"/>
    </source>
</evidence>
<evidence type="ECO:0000256" key="3">
    <source>
        <dbReference type="ARBA" id="ARBA00050603"/>
    </source>
</evidence>
<evidence type="ECO:0000256" key="1">
    <source>
        <dbReference type="ARBA" id="ARBA00022679"/>
    </source>
</evidence>
<dbReference type="PANTHER" id="PTHR43072:SF23">
    <property type="entry name" value="UPF0039 PROTEIN C11D3.02C"/>
    <property type="match status" value="1"/>
</dbReference>
<comment type="catalytic activity">
    <reaction evidence="4">
        <text>L-methionine sulfone + acetyl-CoA = N-acetyl-L-methionine sulfone + CoA + H(+)</text>
        <dbReference type="Rhea" id="RHEA:47656"/>
        <dbReference type="ChEBI" id="CHEBI:15378"/>
        <dbReference type="ChEBI" id="CHEBI:57287"/>
        <dbReference type="ChEBI" id="CHEBI:57288"/>
        <dbReference type="ChEBI" id="CHEBI:87824"/>
        <dbReference type="ChEBI" id="CHEBI:87825"/>
    </reaction>
</comment>
<keyword evidence="2" id="KW-0012">Acyltransferase</keyword>
<reference evidence="7" key="1">
    <citation type="submission" date="2017-08" db="EMBL/GenBank/DDBJ databases">
        <authorList>
            <person name="Varghese N."/>
            <person name="Submissions S."/>
        </authorList>
    </citation>
    <scope>NUCLEOTIDE SEQUENCE [LARGE SCALE GENOMIC DNA]</scope>
    <source>
        <strain evidence="7">JC23</strain>
    </source>
</reference>
<dbReference type="OrthoDB" id="9798006at2"/>
<dbReference type="FunFam" id="3.40.630.30:FF:000026">
    <property type="entry name" value="Phosphinothricin acetyltransferase"/>
    <property type="match status" value="1"/>
</dbReference>
<dbReference type="EMBL" id="OBQC01000016">
    <property type="protein sequence ID" value="SOC43474.1"/>
    <property type="molecule type" value="Genomic_DNA"/>
</dbReference>
<evidence type="ECO:0000256" key="2">
    <source>
        <dbReference type="ARBA" id="ARBA00023315"/>
    </source>
</evidence>
<proteinExistence type="predicted"/>
<dbReference type="InterPro" id="IPR016181">
    <property type="entry name" value="Acyl_CoA_acyltransferase"/>
</dbReference>
<evidence type="ECO:0000256" key="4">
    <source>
        <dbReference type="ARBA" id="ARBA00051334"/>
    </source>
</evidence>
<comment type="catalytic activity">
    <reaction evidence="3">
        <text>L-methionine sulfoximine + acetyl-CoA = N-acetyl-L-methionine sulfoximine + CoA + H(+)</text>
        <dbReference type="Rhea" id="RHEA:47660"/>
        <dbReference type="ChEBI" id="CHEBI:15378"/>
        <dbReference type="ChEBI" id="CHEBI:57287"/>
        <dbReference type="ChEBI" id="CHEBI:57288"/>
        <dbReference type="ChEBI" id="CHEBI:87826"/>
        <dbReference type="ChEBI" id="CHEBI:87827"/>
    </reaction>
</comment>
<dbReference type="GO" id="GO:0016747">
    <property type="term" value="F:acyltransferase activity, transferring groups other than amino-acyl groups"/>
    <property type="evidence" value="ECO:0007669"/>
    <property type="project" value="InterPro"/>
</dbReference>
<dbReference type="Proteomes" id="UP000219252">
    <property type="component" value="Unassembled WGS sequence"/>
</dbReference>
<feature type="domain" description="N-acetyltransferase" evidence="5">
    <location>
        <begin position="1"/>
        <end position="162"/>
    </location>
</feature>
<name>A0A285UNK8_9BACL</name>
<dbReference type="RefSeq" id="WP_097150802.1">
    <property type="nucleotide sequence ID" value="NZ_OBQC01000016.1"/>
</dbReference>
<protein>
    <submittedName>
        <fullName evidence="6">Phosphinothricin acetyltransferase</fullName>
    </submittedName>
</protein>
<dbReference type="PANTHER" id="PTHR43072">
    <property type="entry name" value="N-ACETYLTRANSFERASE"/>
    <property type="match status" value="1"/>
</dbReference>
<dbReference type="Pfam" id="PF00583">
    <property type="entry name" value="Acetyltransf_1"/>
    <property type="match status" value="1"/>
</dbReference>
<dbReference type="InterPro" id="IPR000182">
    <property type="entry name" value="GNAT_dom"/>
</dbReference>
<dbReference type="Gene3D" id="3.40.630.30">
    <property type="match status" value="1"/>
</dbReference>
<organism evidence="6 7">
    <name type="scientific">Ureibacillus acetophenoni</name>
    <dbReference type="NCBI Taxonomy" id="614649"/>
    <lineage>
        <taxon>Bacteria</taxon>
        <taxon>Bacillati</taxon>
        <taxon>Bacillota</taxon>
        <taxon>Bacilli</taxon>
        <taxon>Bacillales</taxon>
        <taxon>Caryophanaceae</taxon>
        <taxon>Ureibacillus</taxon>
    </lineage>
</organism>
<accession>A0A285UNK8</accession>
<sequence>MIRKMKMEDLEVVNEIYNDAIENTTALYKYSPETLEQRVEWFLVKEKNNDPSFVYEENGEVAGFVTYSQFRPYPAYKYTVEHSVYVHKDHYRKGIGSKLMKHLIAEAVKREVKTMIACIDASNEGSILSHKKLGFYYTGEIKNAGYKFGRWLDIVFYQLDLEGPANPEELQGN</sequence>
<evidence type="ECO:0000313" key="7">
    <source>
        <dbReference type="Proteomes" id="UP000219252"/>
    </source>
</evidence>
<dbReference type="SUPFAM" id="SSF55729">
    <property type="entry name" value="Acyl-CoA N-acyltransferases (Nat)"/>
    <property type="match status" value="1"/>
</dbReference>
<dbReference type="AlphaFoldDB" id="A0A285UNK8"/>
<gene>
    <name evidence="6" type="ORF">SAMN05877842_11625</name>
</gene>